<organism evidence="1">
    <name type="scientific">Anguilla anguilla</name>
    <name type="common">European freshwater eel</name>
    <name type="synonym">Muraena anguilla</name>
    <dbReference type="NCBI Taxonomy" id="7936"/>
    <lineage>
        <taxon>Eukaryota</taxon>
        <taxon>Metazoa</taxon>
        <taxon>Chordata</taxon>
        <taxon>Craniata</taxon>
        <taxon>Vertebrata</taxon>
        <taxon>Euteleostomi</taxon>
        <taxon>Actinopterygii</taxon>
        <taxon>Neopterygii</taxon>
        <taxon>Teleostei</taxon>
        <taxon>Anguilliformes</taxon>
        <taxon>Anguillidae</taxon>
        <taxon>Anguilla</taxon>
    </lineage>
</organism>
<proteinExistence type="predicted"/>
<reference evidence="1" key="1">
    <citation type="submission" date="2014-11" db="EMBL/GenBank/DDBJ databases">
        <authorList>
            <person name="Amaro Gonzalez C."/>
        </authorList>
    </citation>
    <scope>NUCLEOTIDE SEQUENCE</scope>
</reference>
<reference evidence="1" key="2">
    <citation type="journal article" date="2015" name="Fish Shellfish Immunol.">
        <title>Early steps in the European eel (Anguilla anguilla)-Vibrio vulnificus interaction in the gills: Role of the RtxA13 toxin.</title>
        <authorList>
            <person name="Callol A."/>
            <person name="Pajuelo D."/>
            <person name="Ebbesson L."/>
            <person name="Teles M."/>
            <person name="MacKenzie S."/>
            <person name="Amaro C."/>
        </authorList>
    </citation>
    <scope>NUCLEOTIDE SEQUENCE</scope>
</reference>
<sequence length="79" mass="9486">MTHEHYLIKFNFSLGLRQRDSAVLVHFRWYCDKYACSKNSEMYGRVQKKQSHPQSYMPSLYKFCISFFVCIDSSSYHNT</sequence>
<name>A0A0E9WZ08_ANGAN</name>
<accession>A0A0E9WZ08</accession>
<dbReference type="EMBL" id="GBXM01012988">
    <property type="protein sequence ID" value="JAH95589.1"/>
    <property type="molecule type" value="Transcribed_RNA"/>
</dbReference>
<dbReference type="AlphaFoldDB" id="A0A0E9WZ08"/>
<protein>
    <submittedName>
        <fullName evidence="1">Uncharacterized protein</fullName>
    </submittedName>
</protein>
<evidence type="ECO:0000313" key="1">
    <source>
        <dbReference type="EMBL" id="JAH95589.1"/>
    </source>
</evidence>